<keyword evidence="3" id="KW-0808">Transferase</keyword>
<dbReference type="EMBL" id="FUYQ01000009">
    <property type="protein sequence ID" value="SKB51981.1"/>
    <property type="molecule type" value="Genomic_DNA"/>
</dbReference>
<name>A0A1T5BXX0_9BACT</name>
<dbReference type="InterPro" id="IPR015421">
    <property type="entry name" value="PyrdxlP-dep_Trfase_major"/>
</dbReference>
<dbReference type="RefSeq" id="WP_079683129.1">
    <property type="nucleotide sequence ID" value="NZ_FUYQ01000009.1"/>
</dbReference>
<comment type="similarity">
    <text evidence="2 6">Belongs to the trans-sulfuration enzymes family.</text>
</comment>
<sequence length="411" mass="45325">MEDFSFEARVLNTPYEKADVYHSLSMPVYNTAAYEFDSAEDMEAAFCGRTTDHAYSRITNPTVQYFEDRIRMITGAMGMTALNSGMAAISNTLMAIAYSGANIVTSRHLFGNTYSFLLNTLGAFGVETRFCDLTNPAEVRKHVDQNTCAIFLEVITNPQMEVADLKALSTIGKEAGVPLIADTTVVPFNIFKAVTFGVDIEIVSSTKYISGGATSTGGLILDYGTFDWSNSARLKDVSALVGSQKAFTFKMRKEIHRNLGAYMTPQVAYMQTLGIETMSIRFERQAATCLELAKELQKLENIESVNYTGLPGNPYYDISTSQFGPLPGAMLTFNLASREACFAFMNKLKLIRRATNLFDNKTLAIHPASTIYGTFTEQQRVAMDVDSKTIRLSVGLETVNDLLTDIKQALP</sequence>
<dbReference type="SUPFAM" id="SSF53383">
    <property type="entry name" value="PLP-dependent transferases"/>
    <property type="match status" value="1"/>
</dbReference>
<protein>
    <submittedName>
        <fullName evidence="7">O-acetylhomoserine (Thiol)-lyase</fullName>
    </submittedName>
</protein>
<dbReference type="PIRSF" id="PIRSF001434">
    <property type="entry name" value="CGS"/>
    <property type="match status" value="1"/>
</dbReference>
<evidence type="ECO:0000256" key="2">
    <source>
        <dbReference type="ARBA" id="ARBA00009077"/>
    </source>
</evidence>
<dbReference type="GO" id="GO:0019346">
    <property type="term" value="P:transsulfuration"/>
    <property type="evidence" value="ECO:0007669"/>
    <property type="project" value="InterPro"/>
</dbReference>
<dbReference type="InterPro" id="IPR000277">
    <property type="entry name" value="Cys/Met-Metab_PyrdxlP-dep_enz"/>
</dbReference>
<dbReference type="Pfam" id="PF01053">
    <property type="entry name" value="Cys_Met_Meta_PP"/>
    <property type="match status" value="1"/>
</dbReference>
<keyword evidence="8" id="KW-1185">Reference proteome</keyword>
<keyword evidence="7" id="KW-0456">Lyase</keyword>
<keyword evidence="4 5" id="KW-0663">Pyridoxal phosphate</keyword>
<dbReference type="GO" id="GO:0006535">
    <property type="term" value="P:cysteine biosynthetic process from serine"/>
    <property type="evidence" value="ECO:0007669"/>
    <property type="project" value="TreeGrafter"/>
</dbReference>
<proteinExistence type="inferred from homology"/>
<evidence type="ECO:0000256" key="5">
    <source>
        <dbReference type="PIRSR" id="PIRSR001434-2"/>
    </source>
</evidence>
<organism evidence="7 8">
    <name type="scientific">Parabacteroides chartae</name>
    <dbReference type="NCBI Taxonomy" id="1037355"/>
    <lineage>
        <taxon>Bacteria</taxon>
        <taxon>Pseudomonadati</taxon>
        <taxon>Bacteroidota</taxon>
        <taxon>Bacteroidia</taxon>
        <taxon>Bacteroidales</taxon>
        <taxon>Tannerellaceae</taxon>
        <taxon>Parabacteroides</taxon>
    </lineage>
</organism>
<dbReference type="Gene3D" id="3.40.640.10">
    <property type="entry name" value="Type I PLP-dependent aspartate aminotransferase-like (Major domain)"/>
    <property type="match status" value="1"/>
</dbReference>
<feature type="modified residue" description="N6-(pyridoxal phosphate)lysine" evidence="5">
    <location>
        <position position="207"/>
    </location>
</feature>
<evidence type="ECO:0000256" key="3">
    <source>
        <dbReference type="ARBA" id="ARBA00022679"/>
    </source>
</evidence>
<dbReference type="GO" id="GO:0005737">
    <property type="term" value="C:cytoplasm"/>
    <property type="evidence" value="ECO:0007669"/>
    <property type="project" value="TreeGrafter"/>
</dbReference>
<dbReference type="Proteomes" id="UP000190852">
    <property type="component" value="Unassembled WGS sequence"/>
</dbReference>
<gene>
    <name evidence="7" type="ORF">SAMN05660349_01550</name>
</gene>
<accession>A0A1T5BXX0</accession>
<dbReference type="AlphaFoldDB" id="A0A1T5BXX0"/>
<dbReference type="GO" id="GO:0004124">
    <property type="term" value="F:cysteine synthase activity"/>
    <property type="evidence" value="ECO:0007669"/>
    <property type="project" value="TreeGrafter"/>
</dbReference>
<evidence type="ECO:0000313" key="8">
    <source>
        <dbReference type="Proteomes" id="UP000190852"/>
    </source>
</evidence>
<dbReference type="GO" id="GO:0071269">
    <property type="term" value="P:L-homocysteine biosynthetic process"/>
    <property type="evidence" value="ECO:0007669"/>
    <property type="project" value="TreeGrafter"/>
</dbReference>
<dbReference type="InterPro" id="IPR006235">
    <property type="entry name" value="OAc-hSer/O-AcSer_sulfhydrylase"/>
</dbReference>
<dbReference type="Gene3D" id="3.90.1150.10">
    <property type="entry name" value="Aspartate Aminotransferase, domain 1"/>
    <property type="match status" value="1"/>
</dbReference>
<reference evidence="8" key="1">
    <citation type="submission" date="2017-02" db="EMBL/GenBank/DDBJ databases">
        <authorList>
            <person name="Varghese N."/>
            <person name="Submissions S."/>
        </authorList>
    </citation>
    <scope>NUCLEOTIDE SEQUENCE [LARGE SCALE GENOMIC DNA]</scope>
    <source>
        <strain evidence="8">DSM 24967</strain>
    </source>
</reference>
<comment type="cofactor">
    <cofactor evidence="1 6">
        <name>pyridoxal 5'-phosphate</name>
        <dbReference type="ChEBI" id="CHEBI:597326"/>
    </cofactor>
</comment>
<dbReference type="GO" id="GO:0030170">
    <property type="term" value="F:pyridoxal phosphate binding"/>
    <property type="evidence" value="ECO:0007669"/>
    <property type="project" value="InterPro"/>
</dbReference>
<dbReference type="InterPro" id="IPR015422">
    <property type="entry name" value="PyrdxlP-dep_Trfase_small"/>
</dbReference>
<dbReference type="PANTHER" id="PTHR43797">
    <property type="entry name" value="HOMOCYSTEINE/CYSTEINE SYNTHASE"/>
    <property type="match status" value="1"/>
</dbReference>
<dbReference type="GO" id="GO:0016829">
    <property type="term" value="F:lyase activity"/>
    <property type="evidence" value="ECO:0007669"/>
    <property type="project" value="UniProtKB-KW"/>
</dbReference>
<dbReference type="GO" id="GO:0003961">
    <property type="term" value="F:O-acetylhomoserine aminocarboxypropyltransferase activity"/>
    <property type="evidence" value="ECO:0007669"/>
    <property type="project" value="TreeGrafter"/>
</dbReference>
<dbReference type="InterPro" id="IPR015424">
    <property type="entry name" value="PyrdxlP-dep_Trfase"/>
</dbReference>
<evidence type="ECO:0000313" key="7">
    <source>
        <dbReference type="EMBL" id="SKB51981.1"/>
    </source>
</evidence>
<evidence type="ECO:0000256" key="4">
    <source>
        <dbReference type="ARBA" id="ARBA00022898"/>
    </source>
</evidence>
<evidence type="ECO:0000256" key="1">
    <source>
        <dbReference type="ARBA" id="ARBA00001933"/>
    </source>
</evidence>
<evidence type="ECO:0000256" key="6">
    <source>
        <dbReference type="RuleBase" id="RU362118"/>
    </source>
</evidence>
<dbReference type="PANTHER" id="PTHR43797:SF2">
    <property type="entry name" value="HOMOCYSTEINE_CYSTEINE SYNTHASE"/>
    <property type="match status" value="1"/>
</dbReference>